<evidence type="ECO:0000313" key="2">
    <source>
        <dbReference type="EMBL" id="KGQ05182.1"/>
    </source>
</evidence>
<evidence type="ECO:0000313" key="3">
    <source>
        <dbReference type="Proteomes" id="UP000030106"/>
    </source>
</evidence>
<feature type="chain" id="PRO_5001995516" evidence="1">
    <location>
        <begin position="19"/>
        <end position="142"/>
    </location>
</feature>
<dbReference type="STRING" id="1245745.A0A0A2VFX5"/>
<sequence>MRFSALLQASFLAVSTHASLVDIKVPKAVRKGESFAAFVHVQSAMSSGEVAYIWGELPNNLDSPDNEMGQVLTVTDAKTLRLGENHVRLPGLFWFKDGAVTLKVRVITYAGVAGTLDHFICQTNIKQGDRTSSDFVTLDCKR</sequence>
<dbReference type="AlphaFoldDB" id="A0A0A2VFX5"/>
<accession>A0A0A2VFX5</accession>
<gene>
    <name evidence="2" type="ORF">BBAD15_g9566</name>
</gene>
<comment type="caution">
    <text evidence="2">The sequence shown here is derived from an EMBL/GenBank/DDBJ whole genome shotgun (WGS) entry which is preliminary data.</text>
</comment>
<dbReference type="HOGENOM" id="CLU_1815460_0_0_1"/>
<evidence type="ECO:0000256" key="1">
    <source>
        <dbReference type="SAM" id="SignalP"/>
    </source>
</evidence>
<name>A0A0A2VFX5_BEABA</name>
<dbReference type="OrthoDB" id="4861543at2759"/>
<protein>
    <submittedName>
        <fullName evidence="2">Uncharacterized protein</fullName>
    </submittedName>
</protein>
<reference evidence="2 3" key="1">
    <citation type="submission" date="2012-10" db="EMBL/GenBank/DDBJ databases">
        <title>Genome sequencing and analysis of entomopathogenic fungi Beauveria bassiana D1-5.</title>
        <authorList>
            <person name="Li Q."/>
            <person name="Wang L."/>
            <person name="Zhang Z."/>
            <person name="Wang Q."/>
            <person name="Ren J."/>
            <person name="Wang M."/>
            <person name="Xu W."/>
            <person name="Wang J."/>
            <person name="Lu Y."/>
            <person name="Du Q."/>
            <person name="Sun Z."/>
        </authorList>
    </citation>
    <scope>NUCLEOTIDE SEQUENCE [LARGE SCALE GENOMIC DNA]</scope>
    <source>
        <strain evidence="2 3">D1-5</strain>
    </source>
</reference>
<keyword evidence="1" id="KW-0732">Signal</keyword>
<dbReference type="EMBL" id="ANFO01000966">
    <property type="protein sequence ID" value="KGQ05182.1"/>
    <property type="molecule type" value="Genomic_DNA"/>
</dbReference>
<dbReference type="Proteomes" id="UP000030106">
    <property type="component" value="Unassembled WGS sequence"/>
</dbReference>
<feature type="signal peptide" evidence="1">
    <location>
        <begin position="1"/>
        <end position="18"/>
    </location>
</feature>
<proteinExistence type="predicted"/>
<organism evidence="2 3">
    <name type="scientific">Beauveria bassiana D1-5</name>
    <dbReference type="NCBI Taxonomy" id="1245745"/>
    <lineage>
        <taxon>Eukaryota</taxon>
        <taxon>Fungi</taxon>
        <taxon>Dikarya</taxon>
        <taxon>Ascomycota</taxon>
        <taxon>Pezizomycotina</taxon>
        <taxon>Sordariomycetes</taxon>
        <taxon>Hypocreomycetidae</taxon>
        <taxon>Hypocreales</taxon>
        <taxon>Cordycipitaceae</taxon>
        <taxon>Beauveria</taxon>
    </lineage>
</organism>